<sequence>MSNKPVYNIMLAFVSLVQQRSIDKPIRYWGVGGKPYKAIQTNESAIIAIQRELGDNPLDAVFLVSSEKVETYDAPKTEKYGMLTHINFLKKRLIEADERLADKLHSIGYYDGLDNIDESLRNVTKIAGQIMAYAQEHPNARVRLYADMTGGFRYNSVIMLTIMQLLQYNGIELGKVLYSDPERQTVFDATSLLGLFNLINGADEFVKFGSVEGLQEYFRTAPKTEALGNLLKAMQRFSDAIKMCRTSLIKDELKTLNVYLKDFQENHGDTLQENLFASIITTLQNEYGPLIQGEATEFDIIRWCTNKGFLQQAMTLCTEWLPSYLVNKKIAYTDSPRVLLYCEKEGRKQGRSWQQYFIATYTDSKYSKNDADHLTLAEFIKADILAFNSGNKDTEDLKSSKYPQVVSFCDALKKADYDFILLKSRMLTFEDFEEKYAMLGKALRAIHHEGQRNTKRKKSIHDFCYDIALENIVNRIAELQEQQIYDLFAIPNEEYGEGKMAEDVRNEFLSVLDDKWNKHSARYESLYSKYYLKSNYHYKEMLVCLKEYFNIRVERNQINHANTEDVTSVDEVRSMIFNSLEHWECLVTASSNKGSKLAAKK</sequence>
<evidence type="ECO:0000313" key="2">
    <source>
        <dbReference type="Proteomes" id="UP000182412"/>
    </source>
</evidence>
<dbReference type="EMBL" id="FNJQ01000003">
    <property type="protein sequence ID" value="SDO92923.1"/>
    <property type="molecule type" value="Genomic_DNA"/>
</dbReference>
<organism evidence="1 2">
    <name type="scientific">Selenomonas ruminantium</name>
    <dbReference type="NCBI Taxonomy" id="971"/>
    <lineage>
        <taxon>Bacteria</taxon>
        <taxon>Bacillati</taxon>
        <taxon>Bacillota</taxon>
        <taxon>Negativicutes</taxon>
        <taxon>Selenomonadales</taxon>
        <taxon>Selenomonadaceae</taxon>
        <taxon>Selenomonas</taxon>
    </lineage>
</organism>
<name>A0A1H0NJR5_SELRU</name>
<proteinExistence type="predicted"/>
<accession>A0A1H0NJR5</accession>
<reference evidence="1 2" key="1">
    <citation type="submission" date="2016-10" db="EMBL/GenBank/DDBJ databases">
        <authorList>
            <person name="de Groot N.N."/>
        </authorList>
    </citation>
    <scope>NUCLEOTIDE SEQUENCE [LARGE SCALE GENOMIC DNA]</scope>
    <source>
        <strain evidence="1 2">S137</strain>
    </source>
</reference>
<dbReference type="OrthoDB" id="1664959at2"/>
<protein>
    <submittedName>
        <fullName evidence="1">CRISPR-associated (Cas) DxTHG family protein</fullName>
    </submittedName>
</protein>
<dbReference type="Proteomes" id="UP000182412">
    <property type="component" value="Unassembled WGS sequence"/>
</dbReference>
<dbReference type="AlphaFoldDB" id="A0A1H0NJR5"/>
<dbReference type="RefSeq" id="WP_074571307.1">
    <property type="nucleotide sequence ID" value="NZ_FNJQ01000003.1"/>
</dbReference>
<evidence type="ECO:0000313" key="1">
    <source>
        <dbReference type="EMBL" id="SDO92923.1"/>
    </source>
</evidence>
<gene>
    <name evidence="1" type="ORF">SAMN05216366_103105</name>
</gene>